<proteinExistence type="predicted"/>
<accession>A0ABV2D1F5</accession>
<keyword evidence="2" id="KW-0808">Transferase</keyword>
<dbReference type="InterPro" id="IPR029063">
    <property type="entry name" value="SAM-dependent_MTases_sf"/>
</dbReference>
<dbReference type="GO" id="GO:0008168">
    <property type="term" value="F:methyltransferase activity"/>
    <property type="evidence" value="ECO:0007669"/>
    <property type="project" value="UniProtKB-KW"/>
</dbReference>
<name>A0ABV2D1F5_9SPHN</name>
<dbReference type="InterPro" id="IPR041698">
    <property type="entry name" value="Methyltransf_25"/>
</dbReference>
<keyword evidence="3" id="KW-1185">Reference proteome</keyword>
<reference evidence="2 3" key="1">
    <citation type="submission" date="2024-07" db="EMBL/GenBank/DDBJ databases">
        <title>Novosphingobium kalidii RD2P27.</title>
        <authorList>
            <person name="Sun J.-Q."/>
        </authorList>
    </citation>
    <scope>NUCLEOTIDE SEQUENCE [LARGE SCALE GENOMIC DNA]</scope>
    <source>
        <strain evidence="2 3">RD2P27</strain>
    </source>
</reference>
<keyword evidence="2" id="KW-0489">Methyltransferase</keyword>
<gene>
    <name evidence="2" type="ORF">ABVV53_08400</name>
</gene>
<sequence>MPDLRQRSMAPELMDGDDVTLEAFSACVTDLAQVNTVTLARGPTLAFVKRAIRGMGPNARPIILDVGFGAGDMLRSIATMLRRKRRKARLIGIDLNWRSEAVARATTDADLGIEWHTGDAYAWPEKDAPDLVISSLVTHHMDDAEVVRFLAWMESTAQRGWFVNDLHRHALAWHGFTAVAALARWHPFVRHDGPLSVARSFRRADWERLLSQAGVKEAKVRWRFPFRYCVERQRW</sequence>
<dbReference type="EMBL" id="JBEWLY010000013">
    <property type="protein sequence ID" value="MET1755479.1"/>
    <property type="molecule type" value="Genomic_DNA"/>
</dbReference>
<protein>
    <submittedName>
        <fullName evidence="2">Methyltransferase domain-containing protein</fullName>
    </submittedName>
</protein>
<evidence type="ECO:0000259" key="1">
    <source>
        <dbReference type="Pfam" id="PF13649"/>
    </source>
</evidence>
<dbReference type="Gene3D" id="3.40.50.150">
    <property type="entry name" value="Vaccinia Virus protein VP39"/>
    <property type="match status" value="1"/>
</dbReference>
<comment type="caution">
    <text evidence="2">The sequence shown here is derived from an EMBL/GenBank/DDBJ whole genome shotgun (WGS) entry which is preliminary data.</text>
</comment>
<dbReference type="GO" id="GO:0032259">
    <property type="term" value="P:methylation"/>
    <property type="evidence" value="ECO:0007669"/>
    <property type="project" value="UniProtKB-KW"/>
</dbReference>
<dbReference type="CDD" id="cd02440">
    <property type="entry name" value="AdoMet_MTases"/>
    <property type="match status" value="1"/>
</dbReference>
<evidence type="ECO:0000313" key="2">
    <source>
        <dbReference type="EMBL" id="MET1755479.1"/>
    </source>
</evidence>
<organism evidence="2 3">
    <name type="scientific">Novosphingobium kalidii</name>
    <dbReference type="NCBI Taxonomy" id="3230299"/>
    <lineage>
        <taxon>Bacteria</taxon>
        <taxon>Pseudomonadati</taxon>
        <taxon>Pseudomonadota</taxon>
        <taxon>Alphaproteobacteria</taxon>
        <taxon>Sphingomonadales</taxon>
        <taxon>Sphingomonadaceae</taxon>
        <taxon>Novosphingobium</taxon>
    </lineage>
</organism>
<dbReference type="RefSeq" id="WP_353983935.1">
    <property type="nucleotide sequence ID" value="NZ_JBEWLY010000013.1"/>
</dbReference>
<dbReference type="SUPFAM" id="SSF53335">
    <property type="entry name" value="S-adenosyl-L-methionine-dependent methyltransferases"/>
    <property type="match status" value="1"/>
</dbReference>
<dbReference type="Proteomes" id="UP001548713">
    <property type="component" value="Unassembled WGS sequence"/>
</dbReference>
<evidence type="ECO:0000313" key="3">
    <source>
        <dbReference type="Proteomes" id="UP001548713"/>
    </source>
</evidence>
<dbReference type="Pfam" id="PF13649">
    <property type="entry name" value="Methyltransf_25"/>
    <property type="match status" value="1"/>
</dbReference>
<feature type="domain" description="Methyltransferase" evidence="1">
    <location>
        <begin position="63"/>
        <end position="154"/>
    </location>
</feature>